<sequence>MSPKMMSNSCNGKKSAAKASSSSYPSSARYTSTKNKKGVVQPKALSPSTSPSSCSSASSLWGSLTALSSSASAASMLTCHAETSLEVAPLLVTPSTQKQSRRNKAAAANAITSKVANEIASLGSLKDNYNNNDNINDTNNNNNNNKVFSTRTMPSLKIMSYQHIFALLTVLLFGLASVNGLKCHMCGQYNEGVGSITPCLNYSDQYAHLYLKECSKKSEKYCVV</sequence>
<organism evidence="3 4">
    <name type="scientific">Stomoxys calcitrans</name>
    <name type="common">Stable fly</name>
    <name type="synonym">Conops calcitrans</name>
    <dbReference type="NCBI Taxonomy" id="35570"/>
    <lineage>
        <taxon>Eukaryota</taxon>
        <taxon>Metazoa</taxon>
        <taxon>Ecdysozoa</taxon>
        <taxon>Arthropoda</taxon>
        <taxon>Hexapoda</taxon>
        <taxon>Insecta</taxon>
        <taxon>Pterygota</taxon>
        <taxon>Neoptera</taxon>
        <taxon>Endopterygota</taxon>
        <taxon>Diptera</taxon>
        <taxon>Brachycera</taxon>
        <taxon>Muscomorpha</taxon>
        <taxon>Muscoidea</taxon>
        <taxon>Muscidae</taxon>
        <taxon>Stomoxys</taxon>
    </lineage>
</organism>
<evidence type="ECO:0000313" key="4">
    <source>
        <dbReference type="Proteomes" id="UP000095300"/>
    </source>
</evidence>
<name>A0A1I8Q472_STOCA</name>
<feature type="compositionally biased region" description="Polar residues" evidence="1">
    <location>
        <begin position="1"/>
        <end position="12"/>
    </location>
</feature>
<keyword evidence="4" id="KW-1185">Reference proteome</keyword>
<dbReference type="OrthoDB" id="8188927at2759"/>
<feature type="compositionally biased region" description="Low complexity" evidence="1">
    <location>
        <begin position="44"/>
        <end position="53"/>
    </location>
</feature>
<evidence type="ECO:0000256" key="1">
    <source>
        <dbReference type="SAM" id="MobiDB-lite"/>
    </source>
</evidence>
<keyword evidence="2" id="KW-0472">Membrane</keyword>
<accession>A0A1I8Q472</accession>
<feature type="compositionally biased region" description="Low complexity" evidence="1">
    <location>
        <begin position="13"/>
        <end position="28"/>
    </location>
</feature>
<dbReference type="VEuPathDB" id="VectorBase:SCAU013725"/>
<evidence type="ECO:0000313" key="3">
    <source>
        <dbReference type="EnsemblMetazoa" id="SCAU013725-PA"/>
    </source>
</evidence>
<keyword evidence="2" id="KW-1133">Transmembrane helix</keyword>
<proteinExistence type="predicted"/>
<feature type="region of interest" description="Disordered" evidence="1">
    <location>
        <begin position="1"/>
        <end position="53"/>
    </location>
</feature>
<protein>
    <submittedName>
        <fullName evidence="3">Uncharacterized protein</fullName>
    </submittedName>
</protein>
<dbReference type="Proteomes" id="UP000095300">
    <property type="component" value="Unassembled WGS sequence"/>
</dbReference>
<evidence type="ECO:0000256" key="2">
    <source>
        <dbReference type="SAM" id="Phobius"/>
    </source>
</evidence>
<dbReference type="EnsemblMetazoa" id="SCAU013725-RA">
    <property type="protein sequence ID" value="SCAU013725-PA"/>
    <property type="gene ID" value="SCAU013725"/>
</dbReference>
<keyword evidence="2" id="KW-0812">Transmembrane</keyword>
<reference evidence="3" key="1">
    <citation type="submission" date="2020-05" db="UniProtKB">
        <authorList>
            <consortium name="EnsemblMetazoa"/>
        </authorList>
    </citation>
    <scope>IDENTIFICATION</scope>
    <source>
        <strain evidence="3">USDA</strain>
    </source>
</reference>
<feature type="transmembrane region" description="Helical" evidence="2">
    <location>
        <begin position="161"/>
        <end position="181"/>
    </location>
</feature>
<dbReference type="AlphaFoldDB" id="A0A1I8Q472"/>
<gene>
    <name evidence="3" type="primary">106095448</name>
</gene>